<evidence type="ECO:0000256" key="1">
    <source>
        <dbReference type="SAM" id="MobiDB-lite"/>
    </source>
</evidence>
<organism evidence="2 3">
    <name type="scientific">Peronospora belbahrii</name>
    <dbReference type="NCBI Taxonomy" id="622444"/>
    <lineage>
        <taxon>Eukaryota</taxon>
        <taxon>Sar</taxon>
        <taxon>Stramenopiles</taxon>
        <taxon>Oomycota</taxon>
        <taxon>Peronosporomycetes</taxon>
        <taxon>Peronosporales</taxon>
        <taxon>Peronosporaceae</taxon>
        <taxon>Peronospora</taxon>
    </lineage>
</organism>
<name>A0ABN8D1Q4_9STRA</name>
<evidence type="ECO:0000313" key="2">
    <source>
        <dbReference type="EMBL" id="CAH0518748.1"/>
    </source>
</evidence>
<gene>
    <name evidence="2" type="ORF">PBS001_LOCUS5306</name>
</gene>
<comment type="caution">
    <text evidence="2">The sequence shown here is derived from an EMBL/GenBank/DDBJ whole genome shotgun (WGS) entry which is preliminary data.</text>
</comment>
<proteinExistence type="predicted"/>
<evidence type="ECO:0000313" key="3">
    <source>
        <dbReference type="Proteomes" id="UP001158986"/>
    </source>
</evidence>
<sequence length="113" mass="12479">MLHLILAKKPERPDSQPRVKTKLPIAPDPTPSDESGYKNMDVVLDAVSLAVRDTVAKETLESKISANPVDTAYWSRCQDAKNVLKLSLSAILRGVDPFLVKIVMLDNLAHVRC</sequence>
<feature type="region of interest" description="Disordered" evidence="1">
    <location>
        <begin position="1"/>
        <end position="37"/>
    </location>
</feature>
<keyword evidence="3" id="KW-1185">Reference proteome</keyword>
<accession>A0ABN8D1Q4</accession>
<dbReference type="EMBL" id="CAKLCB010000266">
    <property type="protein sequence ID" value="CAH0518748.1"/>
    <property type="molecule type" value="Genomic_DNA"/>
</dbReference>
<dbReference type="Proteomes" id="UP001158986">
    <property type="component" value="Unassembled WGS sequence"/>
</dbReference>
<reference evidence="2 3" key="1">
    <citation type="submission" date="2021-11" db="EMBL/GenBank/DDBJ databases">
        <authorList>
            <person name="Islam A."/>
            <person name="Islam S."/>
            <person name="Flora M.S."/>
            <person name="Rahman M."/>
            <person name="Ziaur R.M."/>
            <person name="Epstein J.H."/>
            <person name="Hassan M."/>
            <person name="Klassen M."/>
            <person name="Woodard K."/>
            <person name="Webb A."/>
            <person name="Webby R.J."/>
            <person name="El Zowalaty M.E."/>
        </authorList>
    </citation>
    <scope>NUCLEOTIDE SEQUENCE [LARGE SCALE GENOMIC DNA]</scope>
    <source>
        <strain evidence="2">Pbs1</strain>
    </source>
</reference>
<feature type="compositionally biased region" description="Basic and acidic residues" evidence="1">
    <location>
        <begin position="8"/>
        <end position="17"/>
    </location>
</feature>
<protein>
    <submittedName>
        <fullName evidence="2">Uncharacterized protein</fullName>
    </submittedName>
</protein>